<feature type="transmembrane region" description="Helical" evidence="1">
    <location>
        <begin position="48"/>
        <end position="66"/>
    </location>
</feature>
<keyword evidence="1" id="KW-0812">Transmembrane</keyword>
<organism evidence="2 3">
    <name type="scientific">Actinomadura adrarensis</name>
    <dbReference type="NCBI Taxonomy" id="1819600"/>
    <lineage>
        <taxon>Bacteria</taxon>
        <taxon>Bacillati</taxon>
        <taxon>Actinomycetota</taxon>
        <taxon>Actinomycetes</taxon>
        <taxon>Streptosporangiales</taxon>
        <taxon>Thermomonosporaceae</taxon>
        <taxon>Actinomadura</taxon>
    </lineage>
</organism>
<keyword evidence="1" id="KW-0472">Membrane</keyword>
<feature type="transmembrane region" description="Helical" evidence="1">
    <location>
        <begin position="122"/>
        <end position="146"/>
    </location>
</feature>
<protein>
    <submittedName>
        <fullName evidence="2">Uncharacterized protein</fullName>
    </submittedName>
</protein>
<keyword evidence="1" id="KW-1133">Transmembrane helix</keyword>
<reference evidence="3" key="1">
    <citation type="journal article" date="2019" name="Int. J. Syst. Evol. Microbiol.">
        <title>The Global Catalogue of Microorganisms (GCM) 10K type strain sequencing project: providing services to taxonomists for standard genome sequencing and annotation.</title>
        <authorList>
            <consortium name="The Broad Institute Genomics Platform"/>
            <consortium name="The Broad Institute Genome Sequencing Center for Infectious Disease"/>
            <person name="Wu L."/>
            <person name="Ma J."/>
        </authorList>
    </citation>
    <scope>NUCLEOTIDE SEQUENCE [LARGE SCALE GENOMIC DNA]</scope>
    <source>
        <strain evidence="3">JCM 31696</strain>
    </source>
</reference>
<evidence type="ECO:0000313" key="2">
    <source>
        <dbReference type="EMBL" id="MFD0856957.1"/>
    </source>
</evidence>
<gene>
    <name evidence="2" type="ORF">ACFQ07_32300</name>
</gene>
<name>A0ABW3CT44_9ACTN</name>
<feature type="transmembrane region" description="Helical" evidence="1">
    <location>
        <begin position="78"/>
        <end position="102"/>
    </location>
</feature>
<feature type="transmembrane region" description="Helical" evidence="1">
    <location>
        <begin position="12"/>
        <end position="36"/>
    </location>
</feature>
<proteinExistence type="predicted"/>
<sequence length="211" mass="21709">MNGNLPGLSPLAARVHGSALALAPVLLLCSTIAFIYEGGINDGVVGGTIGVWSTFALGIGFVGLFRTLEPASPRLMPVLLPVAVIAFTAGAMFNVQAMYLAAYGNDLLTDITEGGAADIAPIGVFAFLPWGLLAPLTFVLTGLLLWRTRTAPKSTAALLVLGGLLFVASRPERIEPLALAADATLILALVPLGWSLATGRHPTPRTASAPA</sequence>
<dbReference type="EMBL" id="JBHTIR010004313">
    <property type="protein sequence ID" value="MFD0856957.1"/>
    <property type="molecule type" value="Genomic_DNA"/>
</dbReference>
<evidence type="ECO:0000313" key="3">
    <source>
        <dbReference type="Proteomes" id="UP001597083"/>
    </source>
</evidence>
<evidence type="ECO:0000256" key="1">
    <source>
        <dbReference type="SAM" id="Phobius"/>
    </source>
</evidence>
<dbReference type="Proteomes" id="UP001597083">
    <property type="component" value="Unassembled WGS sequence"/>
</dbReference>
<comment type="caution">
    <text evidence="2">The sequence shown here is derived from an EMBL/GenBank/DDBJ whole genome shotgun (WGS) entry which is preliminary data.</text>
</comment>
<keyword evidence="3" id="KW-1185">Reference proteome</keyword>
<accession>A0ABW3CT44</accession>